<evidence type="ECO:0000313" key="3">
    <source>
        <dbReference type="Proteomes" id="UP001195483"/>
    </source>
</evidence>
<reference evidence="2" key="3">
    <citation type="submission" date="2023-05" db="EMBL/GenBank/DDBJ databases">
        <authorList>
            <person name="Smith C.H."/>
        </authorList>
    </citation>
    <scope>NUCLEOTIDE SEQUENCE</scope>
    <source>
        <strain evidence="2">CHS0354</strain>
        <tissue evidence="2">Mantle</tissue>
    </source>
</reference>
<dbReference type="Gene3D" id="2.60.120.740">
    <property type="match status" value="1"/>
</dbReference>
<dbReference type="EMBL" id="JAEAOA010001867">
    <property type="protein sequence ID" value="KAK3612132.1"/>
    <property type="molecule type" value="Genomic_DNA"/>
</dbReference>
<proteinExistence type="predicted"/>
<comment type="caution">
    <text evidence="2">The sequence shown here is derived from an EMBL/GenBank/DDBJ whole genome shotgun (WGS) entry which is preliminary data.</text>
</comment>
<dbReference type="PROSITE" id="PS50228">
    <property type="entry name" value="SUEL_LECTIN"/>
    <property type="match status" value="1"/>
</dbReference>
<dbReference type="Pfam" id="PF02140">
    <property type="entry name" value="SUEL_Lectin"/>
    <property type="match status" value="1"/>
</dbReference>
<feature type="domain" description="SUEL-type lectin" evidence="1">
    <location>
        <begin position="14"/>
        <end position="105"/>
    </location>
</feature>
<dbReference type="AlphaFoldDB" id="A0AAE0TKS4"/>
<dbReference type="InterPro" id="IPR000922">
    <property type="entry name" value="Lectin_gal-bd_dom"/>
</dbReference>
<evidence type="ECO:0000313" key="2">
    <source>
        <dbReference type="EMBL" id="KAK3612132.1"/>
    </source>
</evidence>
<protein>
    <recommendedName>
        <fullName evidence="1">SUEL-type lectin domain-containing protein</fullName>
    </recommendedName>
</protein>
<accession>A0AAE0TKS4</accession>
<dbReference type="InterPro" id="IPR043159">
    <property type="entry name" value="Lectin_gal-bd_sf"/>
</dbReference>
<name>A0AAE0TKS4_9BIVA</name>
<dbReference type="PANTHER" id="PTHR46780">
    <property type="entry name" value="PROTEIN EVA-1"/>
    <property type="match status" value="1"/>
</dbReference>
<reference evidence="2" key="1">
    <citation type="journal article" date="2021" name="Genome Biol. Evol.">
        <title>A High-Quality Reference Genome for a Parasitic Bivalve with Doubly Uniparental Inheritance (Bivalvia: Unionida).</title>
        <authorList>
            <person name="Smith C.H."/>
        </authorList>
    </citation>
    <scope>NUCLEOTIDE SEQUENCE</scope>
    <source>
        <strain evidence="2">CHS0354</strain>
    </source>
</reference>
<dbReference type="GO" id="GO:0030246">
    <property type="term" value="F:carbohydrate binding"/>
    <property type="evidence" value="ECO:0007669"/>
    <property type="project" value="InterPro"/>
</dbReference>
<dbReference type="Proteomes" id="UP001195483">
    <property type="component" value="Unassembled WGS sequence"/>
</dbReference>
<gene>
    <name evidence="2" type="ORF">CHS0354_031205</name>
</gene>
<keyword evidence="3" id="KW-1185">Reference proteome</keyword>
<organism evidence="2 3">
    <name type="scientific">Potamilus streckersoni</name>
    <dbReference type="NCBI Taxonomy" id="2493646"/>
    <lineage>
        <taxon>Eukaryota</taxon>
        <taxon>Metazoa</taxon>
        <taxon>Spiralia</taxon>
        <taxon>Lophotrochozoa</taxon>
        <taxon>Mollusca</taxon>
        <taxon>Bivalvia</taxon>
        <taxon>Autobranchia</taxon>
        <taxon>Heteroconchia</taxon>
        <taxon>Palaeoheterodonta</taxon>
        <taxon>Unionida</taxon>
        <taxon>Unionoidea</taxon>
        <taxon>Unionidae</taxon>
        <taxon>Ambleminae</taxon>
        <taxon>Lampsilini</taxon>
        <taxon>Potamilus</taxon>
    </lineage>
</organism>
<reference evidence="2" key="2">
    <citation type="journal article" date="2021" name="Genome Biol. Evol.">
        <title>Developing a high-quality reference genome for a parasitic bivalve with doubly uniparental inheritance (Bivalvia: Unionida).</title>
        <authorList>
            <person name="Smith C.H."/>
        </authorList>
    </citation>
    <scope>NUCLEOTIDE SEQUENCE</scope>
    <source>
        <strain evidence="2">CHS0354</strain>
        <tissue evidence="2">Mantle</tissue>
    </source>
</reference>
<evidence type="ECO:0000259" key="1">
    <source>
        <dbReference type="PROSITE" id="PS50228"/>
    </source>
</evidence>
<sequence>MLHNKSPRTAQKLVCEQKLDSISCPLGELITIVSVQYGRTQPNLCNPYGISISNLNCRSTLISTNAVLSSCQGRTICLLSADNRILGEDPCPAIPKYLELKTSSKA</sequence>